<evidence type="ECO:0000313" key="2">
    <source>
        <dbReference type="EMBL" id="WGX74676.1"/>
    </source>
</evidence>
<dbReference type="PANTHER" id="PTHR42779:SF1">
    <property type="entry name" value="PROTEIN YNJB"/>
    <property type="match status" value="1"/>
</dbReference>
<evidence type="ECO:0008006" key="4">
    <source>
        <dbReference type="Google" id="ProtNLM"/>
    </source>
</evidence>
<dbReference type="Proteomes" id="UP001239169">
    <property type="component" value="Chromosome"/>
</dbReference>
<dbReference type="EMBL" id="CP124685">
    <property type="protein sequence ID" value="WGX74676.1"/>
    <property type="molecule type" value="Genomic_DNA"/>
</dbReference>
<feature type="signal peptide" evidence="1">
    <location>
        <begin position="1"/>
        <end position="22"/>
    </location>
</feature>
<evidence type="ECO:0000256" key="1">
    <source>
        <dbReference type="SAM" id="SignalP"/>
    </source>
</evidence>
<name>A0ABY8R1D9_PARBF</name>
<keyword evidence="1" id="KW-0732">Signal</keyword>
<sequence>MKKIIALGITISLLFLVGCSNGKDNSQSESQLLNQNYTEIEKSAKGSTVNFYGWGGNEVLNKWFDNYVIPNMKEKYDINVKRVGMDIDTIMNQLISEKQVKNDKGNIDVFG</sequence>
<reference evidence="2 3" key="1">
    <citation type="submission" date="2023-04" db="EMBL/GenBank/DDBJ databases">
        <title>Bacteria Genome Submission.</title>
        <authorList>
            <person name="Isaac P."/>
        </authorList>
    </citation>
    <scope>NUCLEOTIDE SEQUENCE [LARGE SCALE GENOMIC DNA]</scope>
    <source>
        <strain evidence="2 3">SampleS7P1</strain>
    </source>
</reference>
<dbReference type="PANTHER" id="PTHR42779">
    <property type="entry name" value="PROTEIN YNJB"/>
    <property type="match status" value="1"/>
</dbReference>
<keyword evidence="3" id="KW-1185">Reference proteome</keyword>
<dbReference type="Gene3D" id="3.40.190.10">
    <property type="entry name" value="Periplasmic binding protein-like II"/>
    <property type="match status" value="1"/>
</dbReference>
<accession>A0ABY8R1D9</accession>
<gene>
    <name evidence="2" type="ORF">QJS64_10895</name>
</gene>
<proteinExistence type="predicted"/>
<protein>
    <recommendedName>
        <fullName evidence="4">ABC transporter substrate-binding protein</fullName>
    </recommendedName>
</protein>
<feature type="chain" id="PRO_5046251580" description="ABC transporter substrate-binding protein" evidence="1">
    <location>
        <begin position="23"/>
        <end position="111"/>
    </location>
</feature>
<organism evidence="2 3">
    <name type="scientific">Paraclostridium bifermentans</name>
    <name type="common">Clostridium bifermentans</name>
    <dbReference type="NCBI Taxonomy" id="1490"/>
    <lineage>
        <taxon>Bacteria</taxon>
        <taxon>Bacillati</taxon>
        <taxon>Bacillota</taxon>
        <taxon>Clostridia</taxon>
        <taxon>Peptostreptococcales</taxon>
        <taxon>Peptostreptococcaceae</taxon>
        <taxon>Paraclostridium</taxon>
    </lineage>
</organism>
<evidence type="ECO:0000313" key="3">
    <source>
        <dbReference type="Proteomes" id="UP001239169"/>
    </source>
</evidence>
<dbReference type="PROSITE" id="PS51257">
    <property type="entry name" value="PROKAR_LIPOPROTEIN"/>
    <property type="match status" value="1"/>
</dbReference>